<protein>
    <submittedName>
        <fullName evidence="2">Uncharacterized protein</fullName>
    </submittedName>
</protein>
<feature type="region of interest" description="Disordered" evidence="1">
    <location>
        <begin position="1"/>
        <end position="53"/>
    </location>
</feature>
<evidence type="ECO:0000313" key="3">
    <source>
        <dbReference type="Proteomes" id="UP000594263"/>
    </source>
</evidence>
<reference evidence="2" key="1">
    <citation type="submission" date="2021-01" db="UniProtKB">
        <authorList>
            <consortium name="EnsemblPlants"/>
        </authorList>
    </citation>
    <scope>IDENTIFICATION</scope>
</reference>
<feature type="compositionally biased region" description="Polar residues" evidence="1">
    <location>
        <begin position="1"/>
        <end position="14"/>
    </location>
</feature>
<evidence type="ECO:0000313" key="2">
    <source>
        <dbReference type="EnsemblPlants" id="Kaladp0197s0002.1.v1.1"/>
    </source>
</evidence>
<evidence type="ECO:0000256" key="1">
    <source>
        <dbReference type="SAM" id="MobiDB-lite"/>
    </source>
</evidence>
<sequence length="260" mass="27611">MAPQTSAISSSPASRRQKSKLSHLALVDPSPIRRSSGSTPGGVISRSGCWGRSGGVTSCDRSAVAGGGRLRENCGWRGGSFGAENLGRFSRGIGRERSDGGGGGVGGSRGVGRERFSTCQALIDPSSTRRSSAALCADGRDGGPRNGGLESSAGGSSFRRSSRLSNGELSSVRGEFKESLTRSRSESAESSVEEGSKGKRARREPGAVPSVHKKVKKRHTVSFFVGDPVPEEEAKKRWPWRFEKERECRKSRLEPESVTV</sequence>
<feature type="compositionally biased region" description="Basic and acidic residues" evidence="1">
    <location>
        <begin position="174"/>
        <end position="187"/>
    </location>
</feature>
<feature type="region of interest" description="Disordered" evidence="1">
    <location>
        <begin position="82"/>
        <end position="112"/>
    </location>
</feature>
<keyword evidence="3" id="KW-1185">Reference proteome</keyword>
<feature type="compositionally biased region" description="Gly residues" evidence="1">
    <location>
        <begin position="100"/>
        <end position="110"/>
    </location>
</feature>
<accession>A0A7N1A7W5</accession>
<proteinExistence type="predicted"/>
<dbReference type="Proteomes" id="UP000594263">
    <property type="component" value="Unplaced"/>
</dbReference>
<name>A0A7N1A7W5_KALFE</name>
<feature type="region of interest" description="Disordered" evidence="1">
    <location>
        <begin position="130"/>
        <end position="217"/>
    </location>
</feature>
<dbReference type="AlphaFoldDB" id="A0A7N1A7W5"/>
<organism evidence="2 3">
    <name type="scientific">Kalanchoe fedtschenkoi</name>
    <name type="common">Lavender scallops</name>
    <name type="synonym">South American air plant</name>
    <dbReference type="NCBI Taxonomy" id="63787"/>
    <lineage>
        <taxon>Eukaryota</taxon>
        <taxon>Viridiplantae</taxon>
        <taxon>Streptophyta</taxon>
        <taxon>Embryophyta</taxon>
        <taxon>Tracheophyta</taxon>
        <taxon>Spermatophyta</taxon>
        <taxon>Magnoliopsida</taxon>
        <taxon>eudicotyledons</taxon>
        <taxon>Gunneridae</taxon>
        <taxon>Pentapetalae</taxon>
        <taxon>Saxifragales</taxon>
        <taxon>Crassulaceae</taxon>
        <taxon>Kalanchoe</taxon>
    </lineage>
</organism>
<dbReference type="EnsemblPlants" id="Kaladp0197s0002.1.v1.1">
    <property type="protein sequence ID" value="Kaladp0197s0002.1.v1.1"/>
    <property type="gene ID" value="Kaladp0197s0002.v1.1"/>
</dbReference>
<feature type="compositionally biased region" description="Low complexity" evidence="1">
    <location>
        <begin position="151"/>
        <end position="167"/>
    </location>
</feature>
<dbReference type="Gramene" id="Kaladp0197s0002.1.v1.1">
    <property type="protein sequence ID" value="Kaladp0197s0002.1.v1.1"/>
    <property type="gene ID" value="Kaladp0197s0002.v1.1"/>
</dbReference>